<name>A0A1I7KCV6_9BACL</name>
<keyword evidence="3" id="KW-1185">Reference proteome</keyword>
<feature type="transmembrane region" description="Helical" evidence="1">
    <location>
        <begin position="24"/>
        <end position="49"/>
    </location>
</feature>
<sequence>MEEGYIEVSSTGLRLIGPITTKHLLFLGIGLAVFAPLGALCALVAYLLPGPSSRVIVGGGLGVLPGLVLAVIPLPKQRINALTWVWRKARFKFKPQIYRYDLSYRELRHRREMHDWLADIADAAKREGVEL</sequence>
<protein>
    <recommendedName>
        <fullName evidence="4">PrgI family protein</fullName>
    </recommendedName>
</protein>
<keyword evidence="1" id="KW-0472">Membrane</keyword>
<evidence type="ECO:0008006" key="4">
    <source>
        <dbReference type="Google" id="ProtNLM"/>
    </source>
</evidence>
<dbReference type="Proteomes" id="UP000183508">
    <property type="component" value="Unassembled WGS sequence"/>
</dbReference>
<dbReference type="STRING" id="392015.SAMN05421543_11541"/>
<evidence type="ECO:0000313" key="3">
    <source>
        <dbReference type="Proteomes" id="UP000183508"/>
    </source>
</evidence>
<accession>A0A1I7KCV6</accession>
<gene>
    <name evidence="2" type="ORF">SAMN05421543_11541</name>
</gene>
<evidence type="ECO:0000313" key="2">
    <source>
        <dbReference type="EMBL" id="SFU95301.1"/>
    </source>
</evidence>
<dbReference type="EMBL" id="FPBV01000015">
    <property type="protein sequence ID" value="SFU95301.1"/>
    <property type="molecule type" value="Genomic_DNA"/>
</dbReference>
<keyword evidence="1" id="KW-1133">Transmembrane helix</keyword>
<feature type="transmembrane region" description="Helical" evidence="1">
    <location>
        <begin position="55"/>
        <end position="74"/>
    </location>
</feature>
<evidence type="ECO:0000256" key="1">
    <source>
        <dbReference type="SAM" id="Phobius"/>
    </source>
</evidence>
<keyword evidence="1" id="KW-0812">Transmembrane</keyword>
<proteinExistence type="predicted"/>
<reference evidence="3" key="1">
    <citation type="submission" date="2016-10" db="EMBL/GenBank/DDBJ databases">
        <authorList>
            <person name="Varghese N."/>
        </authorList>
    </citation>
    <scope>NUCLEOTIDE SEQUENCE [LARGE SCALE GENOMIC DNA]</scope>
    <source>
        <strain evidence="3">DSM 17980</strain>
    </source>
</reference>
<organism evidence="2 3">
    <name type="scientific">Alicyclobacillus macrosporangiidus</name>
    <dbReference type="NCBI Taxonomy" id="392015"/>
    <lineage>
        <taxon>Bacteria</taxon>
        <taxon>Bacillati</taxon>
        <taxon>Bacillota</taxon>
        <taxon>Bacilli</taxon>
        <taxon>Bacillales</taxon>
        <taxon>Alicyclobacillaceae</taxon>
        <taxon>Alicyclobacillus</taxon>
    </lineage>
</organism>
<dbReference type="AlphaFoldDB" id="A0A1I7KCV6"/>